<accession>A0ABW8D8B1</accession>
<keyword evidence="1" id="KW-0175">Coiled coil</keyword>
<evidence type="ECO:0000256" key="3">
    <source>
        <dbReference type="SAM" id="Phobius"/>
    </source>
</evidence>
<dbReference type="RefSeq" id="WP_400187769.1">
    <property type="nucleotide sequence ID" value="NZ_JBGORX010000003.1"/>
</dbReference>
<keyword evidence="3" id="KW-1133">Transmembrane helix</keyword>
<evidence type="ECO:0000256" key="2">
    <source>
        <dbReference type="SAM" id="MobiDB-lite"/>
    </source>
</evidence>
<dbReference type="EMBL" id="JBGORX010000003">
    <property type="protein sequence ID" value="MFJ1268944.1"/>
    <property type="molecule type" value="Genomic_DNA"/>
</dbReference>
<keyword evidence="3" id="KW-0812">Transmembrane</keyword>
<feature type="transmembrane region" description="Helical" evidence="3">
    <location>
        <begin position="52"/>
        <end position="73"/>
    </location>
</feature>
<gene>
    <name evidence="4" type="primary">icmG</name>
    <name evidence="4" type="ORF">ACD661_10280</name>
</gene>
<reference evidence="4 5" key="1">
    <citation type="submission" date="2024-08" db="EMBL/GenBank/DDBJ databases">
        <title>Draft Genome Sequence of Legionella lytica strain DSB2004, Isolated From a Fire Sprinkler System.</title>
        <authorList>
            <person name="Everhart A.D."/>
            <person name="Kidane D.T."/>
            <person name="Farone A.L."/>
            <person name="Farone M.B."/>
        </authorList>
    </citation>
    <scope>NUCLEOTIDE SEQUENCE [LARGE SCALE GENOMIC DNA]</scope>
    <source>
        <strain evidence="4 5">DSB2004</strain>
    </source>
</reference>
<dbReference type="Proteomes" id="UP001615550">
    <property type="component" value="Unassembled WGS sequence"/>
</dbReference>
<dbReference type="NCBIfam" id="NF038218">
    <property type="entry name" value="IcmG_DotF_IVB"/>
    <property type="match status" value="1"/>
</dbReference>
<feature type="region of interest" description="Disordered" evidence="2">
    <location>
        <begin position="1"/>
        <end position="47"/>
    </location>
</feature>
<proteinExistence type="predicted"/>
<sequence length="273" mass="29507">MAENDQNDEYKFDEYESYDQGSTDNSQSGSSPSPQPPGQSPKGPNKDVRRNALIAVGVIVAAMVGYKVVGGIFSGKSTTEKGGNLPPAPVTAVAPTQQIQPIPQLQPQPIQQAAPQPTPSVPQDKELKQQVESIATNQQNVQSQVSSMNEQVGNVNNNVNNLSAQITQLNQTITDLTNQLNKQSEVIAVLMERTKPKVVRRVLPPQRYGHANIYYINAVIPGRAWLIGTNGSTLTVREGTKIAGYGVVKLIDSMEGRVLTSSGRTIRFSQDDS</sequence>
<name>A0ABW8D8B1_9GAMM</name>
<keyword evidence="5" id="KW-1185">Reference proteome</keyword>
<evidence type="ECO:0000256" key="1">
    <source>
        <dbReference type="SAM" id="Coils"/>
    </source>
</evidence>
<protein>
    <submittedName>
        <fullName evidence="4">Type IVB secretion system protein IcmG/DotF</fullName>
    </submittedName>
</protein>
<dbReference type="Gene3D" id="1.20.5.340">
    <property type="match status" value="1"/>
</dbReference>
<keyword evidence="3" id="KW-0472">Membrane</keyword>
<comment type="caution">
    <text evidence="4">The sequence shown here is derived from an EMBL/GenBank/DDBJ whole genome shotgun (WGS) entry which is preliminary data.</text>
</comment>
<evidence type="ECO:0000313" key="4">
    <source>
        <dbReference type="EMBL" id="MFJ1268944.1"/>
    </source>
</evidence>
<evidence type="ECO:0000313" key="5">
    <source>
        <dbReference type="Proteomes" id="UP001615550"/>
    </source>
</evidence>
<feature type="coiled-coil region" evidence="1">
    <location>
        <begin position="145"/>
        <end position="193"/>
    </location>
</feature>
<organism evidence="4 5">
    <name type="scientific">Legionella lytica</name>
    <dbReference type="NCBI Taxonomy" id="96232"/>
    <lineage>
        <taxon>Bacteria</taxon>
        <taxon>Pseudomonadati</taxon>
        <taxon>Pseudomonadota</taxon>
        <taxon>Gammaproteobacteria</taxon>
        <taxon>Legionellales</taxon>
        <taxon>Legionellaceae</taxon>
        <taxon>Legionella</taxon>
    </lineage>
</organism>